<protein>
    <submittedName>
        <fullName evidence="3">Uncharacterized protein</fullName>
    </submittedName>
</protein>
<evidence type="ECO:0000313" key="3">
    <source>
        <dbReference type="EMBL" id="CAD7281853.1"/>
    </source>
</evidence>
<feature type="region of interest" description="Disordered" evidence="1">
    <location>
        <begin position="1"/>
        <end position="81"/>
    </location>
</feature>
<dbReference type="Proteomes" id="UP000678499">
    <property type="component" value="Unassembled WGS sequence"/>
</dbReference>
<proteinExistence type="predicted"/>
<name>A0A7R9GI34_9CRUS</name>
<reference evidence="3" key="1">
    <citation type="submission" date="2020-11" db="EMBL/GenBank/DDBJ databases">
        <authorList>
            <person name="Tran Van P."/>
        </authorList>
    </citation>
    <scope>NUCLEOTIDE SEQUENCE</scope>
</reference>
<keyword evidence="2" id="KW-0812">Transmembrane</keyword>
<gene>
    <name evidence="3" type="ORF">NMOB1V02_LOCUS9489</name>
</gene>
<evidence type="ECO:0000256" key="1">
    <source>
        <dbReference type="SAM" id="MobiDB-lite"/>
    </source>
</evidence>
<keyword evidence="2" id="KW-0472">Membrane</keyword>
<dbReference type="AlphaFoldDB" id="A0A7R9GI34"/>
<sequence>MADPGKIGYPGPPPAQAQYPAYPPYYSQQQQYGQQTPYPSSYNPQQAPYEQQAQNYPKVDFQGPQIQDATRGPVYQPGEQRDLEAMPEGYGLSFGNQAVRRAFVRKVYSILSLQLLTTSAFIAMFVFK</sequence>
<feature type="transmembrane region" description="Helical" evidence="2">
    <location>
        <begin position="107"/>
        <end position="127"/>
    </location>
</feature>
<feature type="compositionally biased region" description="Polar residues" evidence="1">
    <location>
        <begin position="43"/>
        <end position="55"/>
    </location>
</feature>
<evidence type="ECO:0000256" key="2">
    <source>
        <dbReference type="SAM" id="Phobius"/>
    </source>
</evidence>
<dbReference type="EMBL" id="CAJPEX010003240">
    <property type="protein sequence ID" value="CAG0922005.1"/>
    <property type="molecule type" value="Genomic_DNA"/>
</dbReference>
<dbReference type="OrthoDB" id="7788983at2759"/>
<evidence type="ECO:0000313" key="4">
    <source>
        <dbReference type="Proteomes" id="UP000678499"/>
    </source>
</evidence>
<dbReference type="EMBL" id="OA885277">
    <property type="protein sequence ID" value="CAD7281853.1"/>
    <property type="molecule type" value="Genomic_DNA"/>
</dbReference>
<organism evidence="3">
    <name type="scientific">Notodromas monacha</name>
    <dbReference type="NCBI Taxonomy" id="399045"/>
    <lineage>
        <taxon>Eukaryota</taxon>
        <taxon>Metazoa</taxon>
        <taxon>Ecdysozoa</taxon>
        <taxon>Arthropoda</taxon>
        <taxon>Crustacea</taxon>
        <taxon>Oligostraca</taxon>
        <taxon>Ostracoda</taxon>
        <taxon>Podocopa</taxon>
        <taxon>Podocopida</taxon>
        <taxon>Cypridocopina</taxon>
        <taxon>Cypridoidea</taxon>
        <taxon>Cyprididae</taxon>
        <taxon>Notodromas</taxon>
    </lineage>
</organism>
<accession>A0A7R9GI34</accession>
<keyword evidence="2" id="KW-1133">Transmembrane helix</keyword>
<keyword evidence="4" id="KW-1185">Reference proteome</keyword>
<feature type="compositionally biased region" description="Low complexity" evidence="1">
    <location>
        <begin position="16"/>
        <end position="42"/>
    </location>
</feature>